<protein>
    <submittedName>
        <fullName evidence="1">Uncharacterized protein</fullName>
    </submittedName>
</protein>
<sequence>MSVVVGRGVPLGTFLGRGTEVYGTILQGIDDTPLSMGRNCRLETGSVVGVSLGDAVVVVEGCTLKNSTSVLIRGSDGGAILKLVSVKDLGLIEGVTFWFDKGTNHVNMSSFPRNRSLLEEIEGA</sequence>
<name>A0A1J4V5X8_9BACT</name>
<comment type="caution">
    <text evidence="1">The sequence shown here is derived from an EMBL/GenBank/DDBJ whole genome shotgun (WGS) entry which is preliminary data.</text>
</comment>
<evidence type="ECO:0000313" key="1">
    <source>
        <dbReference type="EMBL" id="OIO30681.1"/>
    </source>
</evidence>
<accession>A0A1J4V5X8</accession>
<dbReference type="Gene3D" id="2.160.10.10">
    <property type="entry name" value="Hexapeptide repeat proteins"/>
    <property type="match status" value="1"/>
</dbReference>
<dbReference type="EMBL" id="MNVN01000015">
    <property type="protein sequence ID" value="OIO30681.1"/>
    <property type="molecule type" value="Genomic_DNA"/>
</dbReference>
<proteinExistence type="predicted"/>
<dbReference type="STRING" id="1805281.AUJ77_02640"/>
<gene>
    <name evidence="1" type="ORF">AUJ77_02640</name>
</gene>
<reference evidence="1 2" key="1">
    <citation type="journal article" date="2016" name="Environ. Microbiol.">
        <title>Genomic resolution of a cold subsurface aquifer community provides metabolic insights for novel microbes adapted to high CO concentrations.</title>
        <authorList>
            <person name="Probst A.J."/>
            <person name="Castelle C.J."/>
            <person name="Singh A."/>
            <person name="Brown C.T."/>
            <person name="Anantharaman K."/>
            <person name="Sharon I."/>
            <person name="Hug L.A."/>
            <person name="Burstein D."/>
            <person name="Emerson J.B."/>
            <person name="Thomas B.C."/>
            <person name="Banfield J.F."/>
        </authorList>
    </citation>
    <scope>NUCLEOTIDE SEQUENCE [LARGE SCALE GENOMIC DNA]</scope>
    <source>
        <strain evidence="1">CG1_02_43_90</strain>
    </source>
</reference>
<dbReference type="AlphaFoldDB" id="A0A1J4V5X8"/>
<dbReference type="Proteomes" id="UP000181992">
    <property type="component" value="Unassembled WGS sequence"/>
</dbReference>
<organism evidence="1 2">
    <name type="scientific">Candidatus Nomurabacteria bacterium CG1_02_43_90</name>
    <dbReference type="NCBI Taxonomy" id="1805281"/>
    <lineage>
        <taxon>Bacteria</taxon>
        <taxon>Candidatus Nomuraibacteriota</taxon>
    </lineage>
</organism>
<evidence type="ECO:0000313" key="2">
    <source>
        <dbReference type="Proteomes" id="UP000181992"/>
    </source>
</evidence>